<proteinExistence type="predicted"/>
<gene>
    <name evidence="1" type="ORF">BV22DRAFT_762967</name>
</gene>
<sequence>MLSGGFRDVTRFRTFTRTRMPNIAHGPRCLPITGSDMTPLNSRSCEFWLGFTDISQASSALSRWPRRRQSRAPRSWPALDCLAAAVPDDHRTLRGQPASCQDGDETFRALAGQAMESQDTEEFSVAEMSDSAVMLHRAQPMSLTAVVAMCERSDSLQ</sequence>
<keyword evidence="2" id="KW-1185">Reference proteome</keyword>
<dbReference type="EMBL" id="MU266548">
    <property type="protein sequence ID" value="KAH7920982.1"/>
    <property type="molecule type" value="Genomic_DNA"/>
</dbReference>
<accession>A0ACB8B6F5</accession>
<protein>
    <submittedName>
        <fullName evidence="1">Uncharacterized protein</fullName>
    </submittedName>
</protein>
<comment type="caution">
    <text evidence="1">The sequence shown here is derived from an EMBL/GenBank/DDBJ whole genome shotgun (WGS) entry which is preliminary data.</text>
</comment>
<evidence type="ECO:0000313" key="1">
    <source>
        <dbReference type="EMBL" id="KAH7920982.1"/>
    </source>
</evidence>
<dbReference type="Proteomes" id="UP000790709">
    <property type="component" value="Unassembled WGS sequence"/>
</dbReference>
<reference evidence="1" key="1">
    <citation type="journal article" date="2021" name="New Phytol.">
        <title>Evolutionary innovations through gain and loss of genes in the ectomycorrhizal Boletales.</title>
        <authorList>
            <person name="Wu G."/>
            <person name="Miyauchi S."/>
            <person name="Morin E."/>
            <person name="Kuo A."/>
            <person name="Drula E."/>
            <person name="Varga T."/>
            <person name="Kohler A."/>
            <person name="Feng B."/>
            <person name="Cao Y."/>
            <person name="Lipzen A."/>
            <person name="Daum C."/>
            <person name="Hundley H."/>
            <person name="Pangilinan J."/>
            <person name="Johnson J."/>
            <person name="Barry K."/>
            <person name="LaButti K."/>
            <person name="Ng V."/>
            <person name="Ahrendt S."/>
            <person name="Min B."/>
            <person name="Choi I.G."/>
            <person name="Park H."/>
            <person name="Plett J.M."/>
            <person name="Magnuson J."/>
            <person name="Spatafora J.W."/>
            <person name="Nagy L.G."/>
            <person name="Henrissat B."/>
            <person name="Grigoriev I.V."/>
            <person name="Yang Z.L."/>
            <person name="Xu J."/>
            <person name="Martin F.M."/>
        </authorList>
    </citation>
    <scope>NUCLEOTIDE SEQUENCE</scope>
    <source>
        <strain evidence="1">KUC20120723A-06</strain>
    </source>
</reference>
<evidence type="ECO:0000313" key="2">
    <source>
        <dbReference type="Proteomes" id="UP000790709"/>
    </source>
</evidence>
<name>A0ACB8B6F5_9AGAM</name>
<organism evidence="1 2">
    <name type="scientific">Leucogyrophana mollusca</name>
    <dbReference type="NCBI Taxonomy" id="85980"/>
    <lineage>
        <taxon>Eukaryota</taxon>
        <taxon>Fungi</taxon>
        <taxon>Dikarya</taxon>
        <taxon>Basidiomycota</taxon>
        <taxon>Agaricomycotina</taxon>
        <taxon>Agaricomycetes</taxon>
        <taxon>Agaricomycetidae</taxon>
        <taxon>Boletales</taxon>
        <taxon>Boletales incertae sedis</taxon>
        <taxon>Leucogyrophana</taxon>
    </lineage>
</organism>